<evidence type="ECO:0000313" key="3">
    <source>
        <dbReference type="Proteomes" id="UP000466848"/>
    </source>
</evidence>
<accession>A0A858BSB7</accession>
<keyword evidence="1" id="KW-0812">Transmembrane</keyword>
<feature type="transmembrane region" description="Helical" evidence="1">
    <location>
        <begin position="53"/>
        <end position="74"/>
    </location>
</feature>
<keyword evidence="1" id="KW-0472">Membrane</keyword>
<evidence type="ECO:0000256" key="1">
    <source>
        <dbReference type="SAM" id="Phobius"/>
    </source>
</evidence>
<name>A0A858BSB7_9FIRM</name>
<keyword evidence="3" id="KW-1185">Reference proteome</keyword>
<dbReference type="AlphaFoldDB" id="A0A858BSB7"/>
<sequence length="98" mass="11446">MLKKYINLKTIRFIIFVTFLIMLIGVLGYNAWISNQLIGNHHITAEEMHDLEFWRHTAKLFQNAALIFLALYYLGLRKGKEGWLTSMLDGTKQEGMIK</sequence>
<dbReference type="EMBL" id="CP048649">
    <property type="protein sequence ID" value="QIB68005.1"/>
    <property type="molecule type" value="Genomic_DNA"/>
</dbReference>
<dbReference type="Proteomes" id="UP000466848">
    <property type="component" value="Chromosome"/>
</dbReference>
<gene>
    <name evidence="2" type="ORF">Ami103574_01190</name>
</gene>
<proteinExistence type="predicted"/>
<dbReference type="RefSeq" id="WP_163064924.1">
    <property type="nucleotide sequence ID" value="NZ_CP048649.1"/>
</dbReference>
<evidence type="ECO:0000313" key="2">
    <source>
        <dbReference type="EMBL" id="QIB68005.1"/>
    </source>
</evidence>
<reference evidence="2 3" key="1">
    <citation type="submission" date="2020-02" db="EMBL/GenBank/DDBJ databases">
        <authorList>
            <person name="Kim Y.B."/>
            <person name="Roh S.W."/>
        </authorList>
    </citation>
    <scope>NUCLEOTIDE SEQUENCE [LARGE SCALE GENOMIC DNA]</scope>
    <source>
        <strain evidence="2 3">DSM 103574</strain>
    </source>
</reference>
<keyword evidence="1" id="KW-1133">Transmembrane helix</keyword>
<feature type="transmembrane region" description="Helical" evidence="1">
    <location>
        <begin position="12"/>
        <end position="33"/>
    </location>
</feature>
<organism evidence="2 3">
    <name type="scientific">Aminipila butyrica</name>
    <dbReference type="NCBI Taxonomy" id="433296"/>
    <lineage>
        <taxon>Bacteria</taxon>
        <taxon>Bacillati</taxon>
        <taxon>Bacillota</taxon>
        <taxon>Clostridia</taxon>
        <taxon>Peptostreptococcales</taxon>
        <taxon>Anaerovoracaceae</taxon>
        <taxon>Aminipila</taxon>
    </lineage>
</organism>
<protein>
    <submittedName>
        <fullName evidence="2">Uncharacterized protein</fullName>
    </submittedName>
</protein>
<dbReference type="KEGG" id="abut:Ami103574_01190"/>